<feature type="domain" description="Recombinase" evidence="3">
    <location>
        <begin position="188"/>
        <end position="313"/>
    </location>
</feature>
<dbReference type="InterPro" id="IPR011109">
    <property type="entry name" value="DNA_bind_recombinase_dom"/>
</dbReference>
<evidence type="ECO:0000313" key="5">
    <source>
        <dbReference type="Proteomes" id="UP000216411"/>
    </source>
</evidence>
<dbReference type="CDD" id="cd00338">
    <property type="entry name" value="Ser_Recombinase"/>
    <property type="match status" value="1"/>
</dbReference>
<dbReference type="GO" id="GO:0003677">
    <property type="term" value="F:DNA binding"/>
    <property type="evidence" value="ECO:0007669"/>
    <property type="project" value="InterPro"/>
</dbReference>
<organism evidence="4 5">
    <name type="scientific">Lachnotalea glycerini</name>
    <dbReference type="NCBI Taxonomy" id="1763509"/>
    <lineage>
        <taxon>Bacteria</taxon>
        <taxon>Bacillati</taxon>
        <taxon>Bacillota</taxon>
        <taxon>Clostridia</taxon>
        <taxon>Lachnospirales</taxon>
        <taxon>Lachnospiraceae</taxon>
        <taxon>Lachnotalea</taxon>
    </lineage>
</organism>
<dbReference type="InterPro" id="IPR050639">
    <property type="entry name" value="SSR_resolvase"/>
</dbReference>
<sequence>MAEVEVIRAAEGTVKRRKQEGSGLSLERKRVAAYVRVSTDGEEQLNSFQSQKEYYNDKISKNKEWAFVGIYSDEAITGTKTAKREGFLKMIDDCMNDQIDLILTKSISRFSRNLVDTLQYVRLLKDKGIAIIFEKENINTLSMDSEMALALLSTLAQNEVESLSANVKMGLKMKMKRGELLGFNGCLGYDYNKEDKSISINSAEAETVRMIFDLYLEGYGAYVIAKQLTLLKKKNKKGEVKWTDSGIMGVISNEKYKGDMLLGKTFTVDPISKRRLVNMGEEDQFYIKGHHEPIISAEAWDKAQEIRKSRKGKNARVIEGIRDMQTRKYAFSSKCVCGFCGTKLTRRAHNQDRKSTKPVWKCRTATQKGIANCPHSKAIDESVIENAFLEAFQLLTENFDDVLESVLETVENTMSKSDDDFKVKKLDAEINTLENKRKKLTDMLLDDTISKEAYDEKYNDITSKLTKAKEERGYFLINASSQQFIGKRMQEIRKKLSEDSSLDTFDRTVFDSIVEKVIIGAVNEDGSTDPYKITFVLKGNESKSIANAKERYLDLVKMAR</sequence>
<keyword evidence="5" id="KW-1185">Reference proteome</keyword>
<dbReference type="InterPro" id="IPR025827">
    <property type="entry name" value="Zn_ribbon_recom_dom"/>
</dbReference>
<dbReference type="Pfam" id="PF13408">
    <property type="entry name" value="Zn_ribbon_recom"/>
    <property type="match status" value="1"/>
</dbReference>
<dbReference type="Proteomes" id="UP000216411">
    <property type="component" value="Unassembled WGS sequence"/>
</dbReference>
<evidence type="ECO:0000256" key="1">
    <source>
        <dbReference type="SAM" id="Coils"/>
    </source>
</evidence>
<dbReference type="PANTHER" id="PTHR30461:SF23">
    <property type="entry name" value="DNA RECOMBINASE-RELATED"/>
    <property type="match status" value="1"/>
</dbReference>
<evidence type="ECO:0000313" key="4">
    <source>
        <dbReference type="EMBL" id="RDY30258.1"/>
    </source>
</evidence>
<dbReference type="Gene3D" id="3.90.1750.20">
    <property type="entry name" value="Putative Large Serine Recombinase, Chain B, Domain 2"/>
    <property type="match status" value="1"/>
</dbReference>
<dbReference type="InterPro" id="IPR006119">
    <property type="entry name" value="Resolv_N"/>
</dbReference>
<keyword evidence="1" id="KW-0175">Coiled coil</keyword>
<comment type="caution">
    <text evidence="4">The sequence shown here is derived from an EMBL/GenBank/DDBJ whole genome shotgun (WGS) entry which is preliminary data.</text>
</comment>
<proteinExistence type="predicted"/>
<dbReference type="PROSITE" id="PS51736">
    <property type="entry name" value="RECOMBINASES_3"/>
    <property type="match status" value="1"/>
</dbReference>
<dbReference type="Gene3D" id="3.40.50.1390">
    <property type="entry name" value="Resolvase, N-terminal catalytic domain"/>
    <property type="match status" value="1"/>
</dbReference>
<dbReference type="PANTHER" id="PTHR30461">
    <property type="entry name" value="DNA-INVERTASE FROM LAMBDOID PROPHAGE"/>
    <property type="match status" value="1"/>
</dbReference>
<dbReference type="EMBL" id="NOKA02000043">
    <property type="protein sequence ID" value="RDY30258.1"/>
    <property type="molecule type" value="Genomic_DNA"/>
</dbReference>
<dbReference type="SMART" id="SM00857">
    <property type="entry name" value="Resolvase"/>
    <property type="match status" value="1"/>
</dbReference>
<dbReference type="RefSeq" id="WP_094375939.1">
    <property type="nucleotide sequence ID" value="NZ_NOKA02000043.1"/>
</dbReference>
<dbReference type="SUPFAM" id="SSF53041">
    <property type="entry name" value="Resolvase-like"/>
    <property type="match status" value="1"/>
</dbReference>
<gene>
    <name evidence="4" type="ORF">CG710_015735</name>
</gene>
<protein>
    <submittedName>
        <fullName evidence="4">Recombinase family protein</fullName>
    </submittedName>
</protein>
<dbReference type="PROSITE" id="PS51737">
    <property type="entry name" value="RECOMBINASE_DNA_BIND"/>
    <property type="match status" value="1"/>
</dbReference>
<dbReference type="Pfam" id="PF00239">
    <property type="entry name" value="Resolvase"/>
    <property type="match status" value="1"/>
</dbReference>
<dbReference type="GO" id="GO:0000150">
    <property type="term" value="F:DNA strand exchange activity"/>
    <property type="evidence" value="ECO:0007669"/>
    <property type="project" value="InterPro"/>
</dbReference>
<dbReference type="OrthoDB" id="9769353at2"/>
<evidence type="ECO:0000259" key="3">
    <source>
        <dbReference type="PROSITE" id="PS51737"/>
    </source>
</evidence>
<dbReference type="InterPro" id="IPR038109">
    <property type="entry name" value="DNA_bind_recomb_sf"/>
</dbReference>
<dbReference type="Pfam" id="PF07508">
    <property type="entry name" value="Recombinase"/>
    <property type="match status" value="1"/>
</dbReference>
<reference evidence="4 5" key="1">
    <citation type="journal article" date="2017" name="Genome Announc.">
        <title>Draft Genome Sequence of a Sporulating and Motile Strain of Lachnotalea glycerini Isolated from Water in Quebec City, Canada.</title>
        <authorList>
            <person name="Maheux A.F."/>
            <person name="Boudreau D.K."/>
            <person name="Berube E."/>
            <person name="Boissinot M."/>
            <person name="Raymond F."/>
            <person name="Brodeur S."/>
            <person name="Corbeil J."/>
            <person name="Isabel S."/>
            <person name="Omar R.F."/>
            <person name="Bergeron M.G."/>
        </authorList>
    </citation>
    <scope>NUCLEOTIDE SEQUENCE [LARGE SCALE GENOMIC DNA]</scope>
    <source>
        <strain evidence="4 5">CCRI-19302</strain>
    </source>
</reference>
<name>A0A371JC49_9FIRM</name>
<dbReference type="InterPro" id="IPR036162">
    <property type="entry name" value="Resolvase-like_N_sf"/>
</dbReference>
<dbReference type="AlphaFoldDB" id="A0A371JC49"/>
<feature type="coiled-coil region" evidence="1">
    <location>
        <begin position="423"/>
        <end position="471"/>
    </location>
</feature>
<evidence type="ECO:0000259" key="2">
    <source>
        <dbReference type="PROSITE" id="PS51736"/>
    </source>
</evidence>
<accession>A0A371JC49</accession>
<feature type="domain" description="Resolvase/invertase-type recombinase catalytic" evidence="2">
    <location>
        <begin position="30"/>
        <end position="178"/>
    </location>
</feature>